<organism evidence="1 2">
    <name type="scientific">Brevirhabdus pacifica</name>
    <dbReference type="NCBI Taxonomy" id="1267768"/>
    <lineage>
        <taxon>Bacteria</taxon>
        <taxon>Pseudomonadati</taxon>
        <taxon>Pseudomonadota</taxon>
        <taxon>Alphaproteobacteria</taxon>
        <taxon>Rhodobacterales</taxon>
        <taxon>Paracoccaceae</taxon>
        <taxon>Brevirhabdus</taxon>
    </lineage>
</organism>
<protein>
    <submittedName>
        <fullName evidence="1">Uncharacterized protein</fullName>
    </submittedName>
</protein>
<dbReference type="InterPro" id="IPR025129">
    <property type="entry name" value="DUF4055"/>
</dbReference>
<dbReference type="EMBL" id="CP019124">
    <property type="protein sequence ID" value="APX88655.1"/>
    <property type="molecule type" value="Genomic_DNA"/>
</dbReference>
<dbReference type="STRING" id="1267768.BV394_02005"/>
<keyword evidence="2" id="KW-1185">Reference proteome</keyword>
<proteinExistence type="predicted"/>
<dbReference type="AlphaFoldDB" id="A0A1U7DFD3"/>
<sequence>MSDSVAKRSQASAAMVASAAKGRALMGGSDAMRQAGETYLPKFPSESLEAYRARKDSSWLFNGYRKTVRDMTGRVFDKPVELGEEAPAAVKRWVENIDMEGRDLSTFARQVFEDAMAGPGISFIMVDAPQRDGDVTRAQAEAGGMRPYFVHLRVEDILGWKTATVNNATVLSQVRIMEEIKEPDPDDEFAEIATEQVRVLDRSEGGVQTRIYRKVKSKWLEVPEMASTSQLSEITIIPFYANRAGFFTGAPLLDDLSDVNIAHWQSQSDQRNILHFARVPILFAAGMTTEEGPLVISSGAATTATDANAKLEWVEHTGKAIDAGRQDLKDLEFQMETHGLQLLVVKGQQSATGEALDAAKETSTLSMTADQLKDALEQAMDWLGKYGGQTFEPSVTVNKDFGVHMMGAQELTAMLTAVNTGNMSRETFLREMARRGMIRSDIDVEDEIERIEAEGNVMEDAE</sequence>
<dbReference type="Proteomes" id="UP000187266">
    <property type="component" value="Chromosome"/>
</dbReference>
<evidence type="ECO:0000313" key="2">
    <source>
        <dbReference type="Proteomes" id="UP000187266"/>
    </source>
</evidence>
<accession>A0A1U7DFD3</accession>
<accession>A0A2M9DGD3</accession>
<name>A0A1U7DFD3_9RHOB</name>
<dbReference type="OrthoDB" id="6668483at2"/>
<dbReference type="Pfam" id="PF13264">
    <property type="entry name" value="DUF4055"/>
    <property type="match status" value="1"/>
</dbReference>
<dbReference type="RefSeq" id="WP_076978679.1">
    <property type="nucleotide sequence ID" value="NZ_CP019124.1"/>
</dbReference>
<evidence type="ECO:0000313" key="1">
    <source>
        <dbReference type="EMBL" id="APX88655.1"/>
    </source>
</evidence>
<gene>
    <name evidence="1" type="ORF">BV394_02005</name>
</gene>
<reference evidence="1 2" key="1">
    <citation type="submission" date="2017-01" db="EMBL/GenBank/DDBJ databases">
        <title>Genomic analysis of Xuhuaishuia manganoxidans DY6-4.</title>
        <authorList>
            <person name="Wang X."/>
        </authorList>
    </citation>
    <scope>NUCLEOTIDE SEQUENCE [LARGE SCALE GENOMIC DNA]</scope>
    <source>
        <strain evidence="1 2">DY6-4</strain>
    </source>
</reference>